<protein>
    <recommendedName>
        <fullName evidence="13">GP-PDE domain-containing protein</fullName>
    </recommendedName>
</protein>
<reference evidence="14" key="1">
    <citation type="journal article" date="2023" name="Mol. Biol. Evol.">
        <title>Third-Generation Sequencing Reveals the Adaptive Role of the Epigenome in Three Deep-Sea Polychaetes.</title>
        <authorList>
            <person name="Perez M."/>
            <person name="Aroh O."/>
            <person name="Sun Y."/>
            <person name="Lan Y."/>
            <person name="Juniper S.K."/>
            <person name="Young C.R."/>
            <person name="Angers B."/>
            <person name="Qian P.Y."/>
        </authorList>
    </citation>
    <scope>NUCLEOTIDE SEQUENCE</scope>
    <source>
        <strain evidence="14">P08H-3</strain>
    </source>
</reference>
<gene>
    <name evidence="14" type="ORF">LSH36_71g01024</name>
</gene>
<dbReference type="Pfam" id="PF03009">
    <property type="entry name" value="GDPD"/>
    <property type="match status" value="1"/>
</dbReference>
<dbReference type="GO" id="GO:0008081">
    <property type="term" value="F:phosphoric diester hydrolase activity"/>
    <property type="evidence" value="ECO:0007669"/>
    <property type="project" value="InterPro"/>
</dbReference>
<evidence type="ECO:0000256" key="2">
    <source>
        <dbReference type="ARBA" id="ARBA00007277"/>
    </source>
</evidence>
<keyword evidence="6" id="KW-0443">Lipid metabolism</keyword>
<evidence type="ECO:0000256" key="6">
    <source>
        <dbReference type="ARBA" id="ARBA00023098"/>
    </source>
</evidence>
<dbReference type="InterPro" id="IPR017946">
    <property type="entry name" value="PLC-like_Pdiesterase_TIM-brl"/>
</dbReference>
<feature type="domain" description="GP-PDE" evidence="13">
    <location>
        <begin position="1"/>
        <end position="250"/>
    </location>
</feature>
<accession>A0AAD9ND82</accession>
<keyword evidence="7" id="KW-0472">Membrane</keyword>
<evidence type="ECO:0000259" key="13">
    <source>
        <dbReference type="PROSITE" id="PS51704"/>
    </source>
</evidence>
<evidence type="ECO:0000256" key="9">
    <source>
        <dbReference type="ARBA" id="ARBA00047392"/>
    </source>
</evidence>
<dbReference type="FunFam" id="3.20.20.190:FF:000017">
    <property type="entry name" value="glycerophosphodiester phosphodiesterase domain-containing protein 1"/>
    <property type="match status" value="1"/>
</dbReference>
<comment type="catalytic activity">
    <reaction evidence="10">
        <text>N-hexadecanoyl-1-(9Z-octadecenoyl)-sn-glycero-3-phosphoethanolamine + H2O = N-hexadecanoylethanolamine + 1-(9Z-octadecenoyl)-sn-glycero-3-phosphate + H(+)</text>
        <dbReference type="Rhea" id="RHEA:53168"/>
        <dbReference type="ChEBI" id="CHEBI:15377"/>
        <dbReference type="ChEBI" id="CHEBI:15378"/>
        <dbReference type="ChEBI" id="CHEBI:71464"/>
        <dbReference type="ChEBI" id="CHEBI:74544"/>
        <dbReference type="ChEBI" id="CHEBI:85217"/>
    </reaction>
    <physiologicalReaction direction="left-to-right" evidence="10">
        <dbReference type="Rhea" id="RHEA:53169"/>
    </physiologicalReaction>
</comment>
<evidence type="ECO:0000256" key="1">
    <source>
        <dbReference type="ARBA" id="ARBA00004370"/>
    </source>
</evidence>
<sequence>MKICNDDYSLDKLCYLLNYFSSQNQDTDMFEIDCQLTKDGQVVVSHDNMLVRSTGCNIMVSETAYKDLPNLKDALRLDFQWQHTTVSKSKDCKIPLLRDLFERFPNIPVNIDIKVNNDELIKKVSDLVKEFKREHLTVWGNGSDIITRKCYRENPSIPLLFSMRRVMMLTMFYYSGLLPFIPLKEMTLEIIMPSPLLSLIMNKSLFKHLSLRGIQTYLWVLNEEEDFERGFRYGVTGVMTDFPTKLRQYLNKHPEYMSERA</sequence>
<dbReference type="GO" id="GO:0005789">
    <property type="term" value="C:endoplasmic reticulum membrane"/>
    <property type="evidence" value="ECO:0007669"/>
    <property type="project" value="TreeGrafter"/>
</dbReference>
<comment type="caution">
    <text evidence="14">The sequence shown here is derived from an EMBL/GenBank/DDBJ whole genome shotgun (WGS) entry which is preliminary data.</text>
</comment>
<evidence type="ECO:0000256" key="12">
    <source>
        <dbReference type="ARBA" id="ARBA00048947"/>
    </source>
</evidence>
<evidence type="ECO:0000313" key="14">
    <source>
        <dbReference type="EMBL" id="KAK2163961.1"/>
    </source>
</evidence>
<comment type="subcellular location">
    <subcellularLocation>
        <location evidence="1">Membrane</location>
    </subcellularLocation>
</comment>
<dbReference type="PANTHER" id="PTHR42758">
    <property type="entry name" value="PHOSPHATIDYLGLYCEROL PHOSPHOLIPASE C"/>
    <property type="match status" value="1"/>
</dbReference>
<proteinExistence type="inferred from homology"/>
<dbReference type="PANTHER" id="PTHR42758:SF2">
    <property type="entry name" value="PHOSPHATIDYLGLYCEROL PHOSPHOLIPASE C"/>
    <property type="match status" value="1"/>
</dbReference>
<dbReference type="InterPro" id="IPR052271">
    <property type="entry name" value="GDPD-Related"/>
</dbReference>
<keyword evidence="5" id="KW-1133">Transmembrane helix</keyword>
<dbReference type="PROSITE" id="PS51704">
    <property type="entry name" value="GP_PDE"/>
    <property type="match status" value="1"/>
</dbReference>
<comment type="catalytic activity">
    <reaction evidence="11">
        <text>1-O-(1Z-octadecenyl)-sn-glycero-3-phospho-N-hexadecanoyl-ethanolamine + H2O = 1-O-(1Z-octadecenyl)-sn-glycero-3-phosphate + N-hexadecanoylethanolamine + H(+)</text>
        <dbReference type="Rhea" id="RHEA:53184"/>
        <dbReference type="ChEBI" id="CHEBI:15377"/>
        <dbReference type="ChEBI" id="CHEBI:15378"/>
        <dbReference type="ChEBI" id="CHEBI:71464"/>
        <dbReference type="ChEBI" id="CHEBI:137009"/>
        <dbReference type="ChEBI" id="CHEBI:137017"/>
    </reaction>
    <physiologicalReaction direction="left-to-right" evidence="11">
        <dbReference type="Rhea" id="RHEA:53185"/>
    </physiologicalReaction>
</comment>
<dbReference type="AlphaFoldDB" id="A0AAD9ND82"/>
<evidence type="ECO:0000256" key="4">
    <source>
        <dbReference type="ARBA" id="ARBA00022801"/>
    </source>
</evidence>
<dbReference type="EMBL" id="JAODUP010000071">
    <property type="protein sequence ID" value="KAK2163961.1"/>
    <property type="molecule type" value="Genomic_DNA"/>
</dbReference>
<keyword evidence="3" id="KW-0812">Transmembrane</keyword>
<keyword evidence="15" id="KW-1185">Reference proteome</keyword>
<dbReference type="Proteomes" id="UP001208570">
    <property type="component" value="Unassembled WGS sequence"/>
</dbReference>
<name>A0AAD9ND82_9ANNE</name>
<comment type="catalytic activity">
    <reaction evidence="9">
        <text>N-(5Z,8Z,11Z,14Z-eicosatetraenoyl)-1-(9Z-octadecenoyl)-sn-glycero-3-phosphoethanolamine + H2O = N-(5Z,8Z,11Z,14Z-eicosatetraenoyl)-ethanolamine + 1-(9Z-octadecenoyl)-sn-glycero-3-phosphate + H(+)</text>
        <dbReference type="Rhea" id="RHEA:45544"/>
        <dbReference type="ChEBI" id="CHEBI:2700"/>
        <dbReference type="ChEBI" id="CHEBI:15377"/>
        <dbReference type="ChEBI" id="CHEBI:15378"/>
        <dbReference type="ChEBI" id="CHEBI:74544"/>
        <dbReference type="ChEBI" id="CHEBI:85223"/>
    </reaction>
    <physiologicalReaction direction="left-to-right" evidence="9">
        <dbReference type="Rhea" id="RHEA:45545"/>
    </physiologicalReaction>
</comment>
<dbReference type="SUPFAM" id="SSF51695">
    <property type="entry name" value="PLC-like phosphodiesterases"/>
    <property type="match status" value="1"/>
</dbReference>
<comment type="catalytic activity">
    <reaction evidence="12">
        <text>N,1-di-(9Z-octadecenoyl)-sn-glycero-3-phosphoethanolamine + H2O = N-(9Z-octadecenoyl) ethanolamine + 1-(9Z-octadecenoyl)-sn-glycero-3-phosphate + H(+)</text>
        <dbReference type="Rhea" id="RHEA:56460"/>
        <dbReference type="ChEBI" id="CHEBI:15377"/>
        <dbReference type="ChEBI" id="CHEBI:15378"/>
        <dbReference type="ChEBI" id="CHEBI:71466"/>
        <dbReference type="ChEBI" id="CHEBI:74544"/>
        <dbReference type="ChEBI" id="CHEBI:85222"/>
    </reaction>
    <physiologicalReaction direction="left-to-right" evidence="12">
        <dbReference type="Rhea" id="RHEA:56461"/>
    </physiologicalReaction>
</comment>
<dbReference type="GO" id="GO:0004622">
    <property type="term" value="F:phosphatidylcholine lysophospholipase activity"/>
    <property type="evidence" value="ECO:0007669"/>
    <property type="project" value="TreeGrafter"/>
</dbReference>
<evidence type="ECO:0000256" key="8">
    <source>
        <dbReference type="ARBA" id="ARBA00036083"/>
    </source>
</evidence>
<evidence type="ECO:0000256" key="10">
    <source>
        <dbReference type="ARBA" id="ARBA00047538"/>
    </source>
</evidence>
<organism evidence="14 15">
    <name type="scientific">Paralvinella palmiformis</name>
    <dbReference type="NCBI Taxonomy" id="53620"/>
    <lineage>
        <taxon>Eukaryota</taxon>
        <taxon>Metazoa</taxon>
        <taxon>Spiralia</taxon>
        <taxon>Lophotrochozoa</taxon>
        <taxon>Annelida</taxon>
        <taxon>Polychaeta</taxon>
        <taxon>Sedentaria</taxon>
        <taxon>Canalipalpata</taxon>
        <taxon>Terebellida</taxon>
        <taxon>Terebelliformia</taxon>
        <taxon>Alvinellidae</taxon>
        <taxon>Paralvinella</taxon>
    </lineage>
</organism>
<evidence type="ECO:0000313" key="15">
    <source>
        <dbReference type="Proteomes" id="UP001208570"/>
    </source>
</evidence>
<keyword evidence="4" id="KW-0378">Hydrolase</keyword>
<evidence type="ECO:0000256" key="7">
    <source>
        <dbReference type="ARBA" id="ARBA00023136"/>
    </source>
</evidence>
<evidence type="ECO:0000256" key="11">
    <source>
        <dbReference type="ARBA" id="ARBA00048580"/>
    </source>
</evidence>
<evidence type="ECO:0000256" key="5">
    <source>
        <dbReference type="ARBA" id="ARBA00022989"/>
    </source>
</evidence>
<comment type="catalytic activity">
    <reaction evidence="8">
        <text>1-O-hexadecyl-sn-glycero-3-phosphocholine + H2O = 1-O-hexadecyl-sn-glycero-3-phosphate + choline + H(+)</text>
        <dbReference type="Rhea" id="RHEA:41143"/>
        <dbReference type="ChEBI" id="CHEBI:15354"/>
        <dbReference type="ChEBI" id="CHEBI:15377"/>
        <dbReference type="ChEBI" id="CHEBI:15378"/>
        <dbReference type="ChEBI" id="CHEBI:64496"/>
        <dbReference type="ChEBI" id="CHEBI:77580"/>
    </reaction>
    <physiologicalReaction direction="left-to-right" evidence="8">
        <dbReference type="Rhea" id="RHEA:41144"/>
    </physiologicalReaction>
</comment>
<dbReference type="Gene3D" id="3.20.20.190">
    <property type="entry name" value="Phosphatidylinositol (PI) phosphodiesterase"/>
    <property type="match status" value="1"/>
</dbReference>
<comment type="similarity">
    <text evidence="2">Belongs to the glycerophosphoryl diester phosphodiesterase family.</text>
</comment>
<dbReference type="InterPro" id="IPR030395">
    <property type="entry name" value="GP_PDE_dom"/>
</dbReference>
<evidence type="ECO:0000256" key="3">
    <source>
        <dbReference type="ARBA" id="ARBA00022692"/>
    </source>
</evidence>
<dbReference type="GO" id="GO:0046475">
    <property type="term" value="P:glycerophospholipid catabolic process"/>
    <property type="evidence" value="ECO:0007669"/>
    <property type="project" value="TreeGrafter"/>
</dbReference>